<comment type="caution">
    <text evidence="1">The sequence shown here is derived from an EMBL/GenBank/DDBJ whole genome shotgun (WGS) entry which is preliminary data.</text>
</comment>
<dbReference type="EMBL" id="JANAVB010020800">
    <property type="protein sequence ID" value="KAJ6826564.1"/>
    <property type="molecule type" value="Genomic_DNA"/>
</dbReference>
<evidence type="ECO:0000313" key="1">
    <source>
        <dbReference type="EMBL" id="KAJ6826564.1"/>
    </source>
</evidence>
<keyword evidence="2" id="KW-1185">Reference proteome</keyword>
<evidence type="ECO:0000313" key="2">
    <source>
        <dbReference type="Proteomes" id="UP001140949"/>
    </source>
</evidence>
<gene>
    <name evidence="1" type="ORF">M6B38_371285</name>
</gene>
<name>A0AAX6GCV6_IRIPA</name>
<organism evidence="1 2">
    <name type="scientific">Iris pallida</name>
    <name type="common">Sweet iris</name>
    <dbReference type="NCBI Taxonomy" id="29817"/>
    <lineage>
        <taxon>Eukaryota</taxon>
        <taxon>Viridiplantae</taxon>
        <taxon>Streptophyta</taxon>
        <taxon>Embryophyta</taxon>
        <taxon>Tracheophyta</taxon>
        <taxon>Spermatophyta</taxon>
        <taxon>Magnoliopsida</taxon>
        <taxon>Liliopsida</taxon>
        <taxon>Asparagales</taxon>
        <taxon>Iridaceae</taxon>
        <taxon>Iridoideae</taxon>
        <taxon>Irideae</taxon>
        <taxon>Iris</taxon>
    </lineage>
</organism>
<dbReference type="Proteomes" id="UP001140949">
    <property type="component" value="Unassembled WGS sequence"/>
</dbReference>
<dbReference type="AlphaFoldDB" id="A0AAX6GCV6"/>
<proteinExistence type="predicted"/>
<protein>
    <submittedName>
        <fullName evidence="1">GATA transcription factor 11</fullName>
    </submittedName>
</protein>
<sequence length="279" mass="30781">MGPKRHCGVLWTPQCRHFLGAAAVDSPAHAATGNGWQFFFFFLFMGASGTCGCERRGACALRAHPCRDGGDDGRVRAGRWQRDGVRIVVDGIGARRGGGPNAAFDNATATAAVVQDGDRTGGQEEGIALDDVPVVAVGRVDGRGRGRGQVDVQVGVGVIQQKKKEYTLVFSTSIPSFPKESGNLLFHQMVYVDLQCSPPRKWPQVELHPLLTEEGTQVVPPPPRRREESEVQEHQRMCQPFPATHCHQECHQYSQRLPRLRNQMSRPPQTQYPWPLVVL</sequence>
<reference evidence="1" key="1">
    <citation type="journal article" date="2023" name="GigaByte">
        <title>Genome assembly of the bearded iris, Iris pallida Lam.</title>
        <authorList>
            <person name="Bruccoleri R.E."/>
            <person name="Oakeley E.J."/>
            <person name="Faust A.M.E."/>
            <person name="Altorfer M."/>
            <person name="Dessus-Babus S."/>
            <person name="Burckhardt D."/>
            <person name="Oertli M."/>
            <person name="Naumann U."/>
            <person name="Petersen F."/>
            <person name="Wong J."/>
        </authorList>
    </citation>
    <scope>NUCLEOTIDE SEQUENCE</scope>
    <source>
        <strain evidence="1">GSM-AAB239-AS_SAM_17_03QT</strain>
    </source>
</reference>
<accession>A0AAX6GCV6</accession>
<reference evidence="1" key="2">
    <citation type="submission" date="2023-04" db="EMBL/GenBank/DDBJ databases">
        <authorList>
            <person name="Bruccoleri R.E."/>
            <person name="Oakeley E.J."/>
            <person name="Faust A.-M."/>
            <person name="Dessus-Babus S."/>
            <person name="Altorfer M."/>
            <person name="Burckhardt D."/>
            <person name="Oertli M."/>
            <person name="Naumann U."/>
            <person name="Petersen F."/>
            <person name="Wong J."/>
        </authorList>
    </citation>
    <scope>NUCLEOTIDE SEQUENCE</scope>
    <source>
        <strain evidence="1">GSM-AAB239-AS_SAM_17_03QT</strain>
        <tissue evidence="1">Leaf</tissue>
    </source>
</reference>